<name>A0A7K3PN02_9ACTN</name>
<reference evidence="1 2" key="1">
    <citation type="submission" date="2020-01" db="EMBL/GenBank/DDBJ databases">
        <title>Insect and environment-associated Actinomycetes.</title>
        <authorList>
            <person name="Currrie C."/>
            <person name="Chevrette M."/>
            <person name="Carlson C."/>
            <person name="Stubbendieck R."/>
            <person name="Wendt-Pienkowski E."/>
        </authorList>
    </citation>
    <scope>NUCLEOTIDE SEQUENCE [LARGE SCALE GENOMIC DNA]</scope>
    <source>
        <strain evidence="1 2">SID14163</strain>
    </source>
</reference>
<protein>
    <submittedName>
        <fullName evidence="1">Uncharacterized protein</fullName>
    </submittedName>
</protein>
<dbReference type="Proteomes" id="UP000470446">
    <property type="component" value="Unassembled WGS sequence"/>
</dbReference>
<dbReference type="RefSeq" id="WP_164245712.1">
    <property type="nucleotide sequence ID" value="NZ_JAAGMA010000421.1"/>
</dbReference>
<proteinExistence type="predicted"/>
<dbReference type="EMBL" id="JAAGMA010000421">
    <property type="protein sequence ID" value="NEB10315.1"/>
    <property type="molecule type" value="Genomic_DNA"/>
</dbReference>
<accession>A0A7K3PN02</accession>
<sequence length="109" mass="12038">MSVNIRVELDVSGLSSREQAEETRRAVQQVVNDEGIQHEVAVPTRERDEKFVVLGRTGAFPVVVSGVSRWQPEFQARVEAAVGRVTSTAKVRLFCADADLERALEEGTL</sequence>
<evidence type="ECO:0000313" key="1">
    <source>
        <dbReference type="EMBL" id="NEB10315.1"/>
    </source>
</evidence>
<evidence type="ECO:0000313" key="2">
    <source>
        <dbReference type="Proteomes" id="UP000470446"/>
    </source>
</evidence>
<dbReference type="AlphaFoldDB" id="A0A7K3PN02"/>
<gene>
    <name evidence="1" type="ORF">G3I32_15880</name>
</gene>
<organism evidence="1 2">
    <name type="scientific">Streptomyces coelicoflavus</name>
    <dbReference type="NCBI Taxonomy" id="285562"/>
    <lineage>
        <taxon>Bacteria</taxon>
        <taxon>Bacillati</taxon>
        <taxon>Actinomycetota</taxon>
        <taxon>Actinomycetes</taxon>
        <taxon>Kitasatosporales</taxon>
        <taxon>Streptomycetaceae</taxon>
        <taxon>Streptomyces</taxon>
    </lineage>
</organism>
<comment type="caution">
    <text evidence="1">The sequence shown here is derived from an EMBL/GenBank/DDBJ whole genome shotgun (WGS) entry which is preliminary data.</text>
</comment>